<dbReference type="Pfam" id="PF03171">
    <property type="entry name" value="2OG-FeII_Oxy"/>
    <property type="match status" value="1"/>
</dbReference>
<dbReference type="InterPro" id="IPR050231">
    <property type="entry name" value="Iron_ascorbate_oxido_reductase"/>
</dbReference>
<evidence type="ECO:0000313" key="5">
    <source>
        <dbReference type="EMBL" id="CAK7338368.1"/>
    </source>
</evidence>
<dbReference type="Pfam" id="PF14226">
    <property type="entry name" value="DIOX_N"/>
    <property type="match status" value="1"/>
</dbReference>
<reference evidence="5 6" key="1">
    <citation type="submission" date="2024-01" db="EMBL/GenBank/DDBJ databases">
        <authorList>
            <person name="Waweru B."/>
        </authorList>
    </citation>
    <scope>NUCLEOTIDE SEQUENCE [LARGE SCALE GENOMIC DNA]</scope>
</reference>
<dbReference type="GO" id="GO:0016491">
    <property type="term" value="F:oxidoreductase activity"/>
    <property type="evidence" value="ECO:0007669"/>
    <property type="project" value="UniProtKB-KW"/>
</dbReference>
<evidence type="ECO:0000256" key="2">
    <source>
        <dbReference type="ARBA" id="ARBA00023004"/>
    </source>
</evidence>
<dbReference type="AlphaFoldDB" id="A0AAV1RSF7"/>
<dbReference type="GO" id="GO:0046872">
    <property type="term" value="F:metal ion binding"/>
    <property type="evidence" value="ECO:0007669"/>
    <property type="project" value="UniProtKB-KW"/>
</dbReference>
<keyword evidence="6" id="KW-1185">Reference proteome</keyword>
<dbReference type="InterPro" id="IPR027443">
    <property type="entry name" value="IPNS-like_sf"/>
</dbReference>
<name>A0AAV1RSF7_9ROSI</name>
<dbReference type="SUPFAM" id="SSF51197">
    <property type="entry name" value="Clavaminate synthase-like"/>
    <property type="match status" value="1"/>
</dbReference>
<dbReference type="InterPro" id="IPR026992">
    <property type="entry name" value="DIOX_N"/>
</dbReference>
<dbReference type="PROSITE" id="PS51471">
    <property type="entry name" value="FE2OG_OXY"/>
    <property type="match status" value="1"/>
</dbReference>
<feature type="domain" description="Fe2OG dioxygenase" evidence="4">
    <location>
        <begin position="187"/>
        <end position="286"/>
    </location>
</feature>
<protein>
    <recommendedName>
        <fullName evidence="4">Fe2OG dioxygenase domain-containing protein</fullName>
    </recommendedName>
</protein>
<comment type="similarity">
    <text evidence="3">Belongs to the iron/ascorbate-dependent oxidoreductase family.</text>
</comment>
<dbReference type="InterPro" id="IPR005123">
    <property type="entry name" value="Oxoglu/Fe-dep_dioxygenase_dom"/>
</dbReference>
<dbReference type="Proteomes" id="UP001314170">
    <property type="component" value="Unassembled WGS sequence"/>
</dbReference>
<dbReference type="Gene3D" id="2.60.120.330">
    <property type="entry name" value="B-lactam Antibiotic, Isopenicillin N Synthase, Chain"/>
    <property type="match status" value="1"/>
</dbReference>
<keyword evidence="3" id="KW-0560">Oxidoreductase</keyword>
<dbReference type="PANTHER" id="PTHR47990">
    <property type="entry name" value="2-OXOGLUTARATE (2OG) AND FE(II)-DEPENDENT OXYGENASE SUPERFAMILY PROTEIN-RELATED"/>
    <property type="match status" value="1"/>
</dbReference>
<gene>
    <name evidence="5" type="ORF">DCAF_LOCUS13414</name>
</gene>
<sequence>MDIDPPLQETYKALFKDARVKAKDDQKNLLNMVEECELPLIDISRLTFGHLEREKCIKETAEAATQWGFFQVLNHGVPREVLESLKFEQMKVFHEPFNKKADEKFLNVLANSYRWGNPEATCLSQFCWSEAFHISLTDVSKMREYKNLRSTIEAFAKTAALLAQNLAEVLAQNLAIHSSFFGENCSPSTSYLRMNRYPPCPISSEVRGMMPHTDSGFLTILYQDQVGGLQFMKDGRWVSVRPEPEALTISIGDLFQAFSNDVYRSIEHRVVAQEVERFSVAYFYCPSYDAVIESSIKPVRYRKFSFREYRQQIRKDVQATGDKIGLSRFLL</sequence>
<evidence type="ECO:0000256" key="3">
    <source>
        <dbReference type="RuleBase" id="RU003682"/>
    </source>
</evidence>
<evidence type="ECO:0000313" key="6">
    <source>
        <dbReference type="Proteomes" id="UP001314170"/>
    </source>
</evidence>
<dbReference type="EMBL" id="CAWUPB010001116">
    <property type="protein sequence ID" value="CAK7338368.1"/>
    <property type="molecule type" value="Genomic_DNA"/>
</dbReference>
<organism evidence="5 6">
    <name type="scientific">Dovyalis caffra</name>
    <dbReference type="NCBI Taxonomy" id="77055"/>
    <lineage>
        <taxon>Eukaryota</taxon>
        <taxon>Viridiplantae</taxon>
        <taxon>Streptophyta</taxon>
        <taxon>Embryophyta</taxon>
        <taxon>Tracheophyta</taxon>
        <taxon>Spermatophyta</taxon>
        <taxon>Magnoliopsida</taxon>
        <taxon>eudicotyledons</taxon>
        <taxon>Gunneridae</taxon>
        <taxon>Pentapetalae</taxon>
        <taxon>rosids</taxon>
        <taxon>fabids</taxon>
        <taxon>Malpighiales</taxon>
        <taxon>Salicaceae</taxon>
        <taxon>Flacourtieae</taxon>
        <taxon>Dovyalis</taxon>
    </lineage>
</organism>
<keyword evidence="2 3" id="KW-0408">Iron</keyword>
<evidence type="ECO:0000256" key="1">
    <source>
        <dbReference type="ARBA" id="ARBA00022723"/>
    </source>
</evidence>
<evidence type="ECO:0000259" key="4">
    <source>
        <dbReference type="PROSITE" id="PS51471"/>
    </source>
</evidence>
<comment type="caution">
    <text evidence="5">The sequence shown here is derived from an EMBL/GenBank/DDBJ whole genome shotgun (WGS) entry which is preliminary data.</text>
</comment>
<dbReference type="InterPro" id="IPR044861">
    <property type="entry name" value="IPNS-like_FE2OG_OXY"/>
</dbReference>
<proteinExistence type="inferred from homology"/>
<accession>A0AAV1RSF7</accession>
<keyword evidence="1 3" id="KW-0479">Metal-binding</keyword>